<dbReference type="EMBL" id="MVDD01000021">
    <property type="protein sequence ID" value="PKQ60803.1"/>
    <property type="molecule type" value="Genomic_DNA"/>
</dbReference>
<dbReference type="RefSeq" id="WP_101263190.1">
    <property type="nucleotide sequence ID" value="NZ_MVDD01000021.1"/>
</dbReference>
<dbReference type="AlphaFoldDB" id="A0A2N3HRX8"/>
<evidence type="ECO:0008006" key="3">
    <source>
        <dbReference type="Google" id="ProtNLM"/>
    </source>
</evidence>
<comment type="caution">
    <text evidence="1">The sequence shown here is derived from an EMBL/GenBank/DDBJ whole genome shotgun (WGS) entry which is preliminary data.</text>
</comment>
<organism evidence="1 2">
    <name type="scientific">Labilibaculum filiforme</name>
    <dbReference type="NCBI Taxonomy" id="1940526"/>
    <lineage>
        <taxon>Bacteria</taxon>
        <taxon>Pseudomonadati</taxon>
        <taxon>Bacteroidota</taxon>
        <taxon>Bacteroidia</taxon>
        <taxon>Marinilabiliales</taxon>
        <taxon>Marinifilaceae</taxon>
        <taxon>Labilibaculum</taxon>
    </lineage>
</organism>
<dbReference type="PROSITE" id="PS51257">
    <property type="entry name" value="PROKAR_LIPOPROTEIN"/>
    <property type="match status" value="1"/>
</dbReference>
<gene>
    <name evidence="1" type="ORF">BZG02_18205</name>
</gene>
<evidence type="ECO:0000313" key="1">
    <source>
        <dbReference type="EMBL" id="PKQ60803.1"/>
    </source>
</evidence>
<keyword evidence="2" id="KW-1185">Reference proteome</keyword>
<proteinExistence type="predicted"/>
<dbReference type="OrthoDB" id="1120843at2"/>
<protein>
    <recommendedName>
        <fullName evidence="3">Lipoprotein</fullName>
    </recommendedName>
</protein>
<reference evidence="1 2" key="1">
    <citation type="journal article" date="2017" name="Front. Microbiol.">
        <title>Labilibaculum manganireducens gen. nov., sp. nov. and Labilibaculum filiforme sp. nov., Novel Bacteroidetes Isolated from Subsurface Sediments of the Baltic Sea.</title>
        <authorList>
            <person name="Vandieken V."/>
            <person name="Marshall I.P."/>
            <person name="Niemann H."/>
            <person name="Engelen B."/>
            <person name="Cypionka H."/>
        </authorList>
    </citation>
    <scope>NUCLEOTIDE SEQUENCE [LARGE SCALE GENOMIC DNA]</scope>
    <source>
        <strain evidence="1 2">59.16B</strain>
    </source>
</reference>
<dbReference type="Proteomes" id="UP000233535">
    <property type="component" value="Unassembled WGS sequence"/>
</dbReference>
<evidence type="ECO:0000313" key="2">
    <source>
        <dbReference type="Proteomes" id="UP000233535"/>
    </source>
</evidence>
<accession>A0A2N3HRX8</accession>
<sequence>MKFSNKILTALIFSGLFLFSCQQRDKQALLEEHAGIKIANPIIYEVMVTNPNPEDDWKTECLANTNIHNLVKDIIKAVRNGDLPAFDYYDNHCLSKPELEKIIAESDLMNKTGNIQFEEEWFWDSKKLSLEKRVKKLMFGYEIYDALGKVRGYKASFVVDLDADKK</sequence>
<name>A0A2N3HRX8_9BACT</name>